<gene>
    <name evidence="2" type="ORF">SAMD00023353_0600650</name>
</gene>
<protein>
    <submittedName>
        <fullName evidence="2">Putative NAD-binding Rossmann-fold containing protein</fullName>
    </submittedName>
</protein>
<reference evidence="2" key="1">
    <citation type="submission" date="2016-03" db="EMBL/GenBank/DDBJ databases">
        <title>Draft genome sequence of Rosellinia necatrix.</title>
        <authorList>
            <person name="Kanematsu S."/>
        </authorList>
    </citation>
    <scope>NUCLEOTIDE SEQUENCE [LARGE SCALE GENOMIC DNA]</scope>
    <source>
        <strain evidence="2">W97</strain>
    </source>
</reference>
<evidence type="ECO:0000313" key="2">
    <source>
        <dbReference type="EMBL" id="GAW25410.1"/>
    </source>
</evidence>
<dbReference type="InterPro" id="IPR002347">
    <property type="entry name" value="SDR_fam"/>
</dbReference>
<dbReference type="Pfam" id="PF00106">
    <property type="entry name" value="adh_short"/>
    <property type="match status" value="1"/>
</dbReference>
<proteinExistence type="predicted"/>
<keyword evidence="1" id="KW-0472">Membrane</keyword>
<feature type="transmembrane region" description="Helical" evidence="1">
    <location>
        <begin position="41"/>
        <end position="62"/>
    </location>
</feature>
<sequence>MVIGHLEIPRRILGRFIPVALPPAGTFDGQTVLIVGGTSGIGLAAAVHFATLGASVVITYRVPSRTVAWRRREAPHRKCDAS</sequence>
<keyword evidence="1" id="KW-0812">Transmembrane</keyword>
<dbReference type="STRING" id="77044.A0A1S8A6S5"/>
<dbReference type="Gene3D" id="3.40.50.720">
    <property type="entry name" value="NAD(P)-binding Rossmann-like Domain"/>
    <property type="match status" value="1"/>
</dbReference>
<accession>A0A1S8A6S5</accession>
<keyword evidence="1" id="KW-1133">Transmembrane helix</keyword>
<evidence type="ECO:0000313" key="3">
    <source>
        <dbReference type="Proteomes" id="UP000054516"/>
    </source>
</evidence>
<name>A0A1S8A6S5_ROSNE</name>
<dbReference type="AlphaFoldDB" id="A0A1S8A6S5"/>
<organism evidence="2">
    <name type="scientific">Rosellinia necatrix</name>
    <name type="common">White root-rot fungus</name>
    <dbReference type="NCBI Taxonomy" id="77044"/>
    <lineage>
        <taxon>Eukaryota</taxon>
        <taxon>Fungi</taxon>
        <taxon>Dikarya</taxon>
        <taxon>Ascomycota</taxon>
        <taxon>Pezizomycotina</taxon>
        <taxon>Sordariomycetes</taxon>
        <taxon>Xylariomycetidae</taxon>
        <taxon>Xylariales</taxon>
        <taxon>Xylariaceae</taxon>
        <taxon>Rosellinia</taxon>
    </lineage>
</organism>
<evidence type="ECO:0000256" key="1">
    <source>
        <dbReference type="SAM" id="Phobius"/>
    </source>
</evidence>
<keyword evidence="3" id="KW-1185">Reference proteome</keyword>
<dbReference type="InterPro" id="IPR036291">
    <property type="entry name" value="NAD(P)-bd_dom_sf"/>
</dbReference>
<dbReference type="Proteomes" id="UP000054516">
    <property type="component" value="Unassembled WGS sequence"/>
</dbReference>
<dbReference type="SUPFAM" id="SSF51735">
    <property type="entry name" value="NAD(P)-binding Rossmann-fold domains"/>
    <property type="match status" value="1"/>
</dbReference>
<dbReference type="OrthoDB" id="294295at2759"/>
<dbReference type="EMBL" id="DF977451">
    <property type="protein sequence ID" value="GAW25410.1"/>
    <property type="molecule type" value="Genomic_DNA"/>
</dbReference>